<reference evidence="2" key="1">
    <citation type="journal article" date="2007" name="Nature">
        <title>The grapevine genome sequence suggests ancestral hexaploidization in major angiosperm phyla.</title>
        <authorList>
            <consortium name="The French-Italian Public Consortium for Grapevine Genome Characterization."/>
            <person name="Jaillon O."/>
            <person name="Aury J.-M."/>
            <person name="Noel B."/>
            <person name="Policriti A."/>
            <person name="Clepet C."/>
            <person name="Casagrande A."/>
            <person name="Choisne N."/>
            <person name="Aubourg S."/>
            <person name="Vitulo N."/>
            <person name="Jubin C."/>
            <person name="Vezzi A."/>
            <person name="Legeai F."/>
            <person name="Hugueney P."/>
            <person name="Dasilva C."/>
            <person name="Horner D."/>
            <person name="Mica E."/>
            <person name="Jublot D."/>
            <person name="Poulain J."/>
            <person name="Bruyere C."/>
            <person name="Billault A."/>
            <person name="Segurens B."/>
            <person name="Gouyvenoux M."/>
            <person name="Ugarte E."/>
            <person name="Cattonaro F."/>
            <person name="Anthouard V."/>
            <person name="Vico V."/>
            <person name="Del Fabbro C."/>
            <person name="Alaux M."/>
            <person name="Di Gaspero G."/>
            <person name="Dumas V."/>
            <person name="Felice N."/>
            <person name="Paillard S."/>
            <person name="Juman I."/>
            <person name="Moroldo M."/>
            <person name="Scalabrin S."/>
            <person name="Canaguier A."/>
            <person name="Le Clainche I."/>
            <person name="Malacrida G."/>
            <person name="Durand E."/>
            <person name="Pesole G."/>
            <person name="Laucou V."/>
            <person name="Chatelet P."/>
            <person name="Merdinoglu D."/>
            <person name="Delledonne M."/>
            <person name="Pezzotti M."/>
            <person name="Lecharny A."/>
            <person name="Scarpelli C."/>
            <person name="Artiguenave F."/>
            <person name="Pe M.E."/>
            <person name="Valle G."/>
            <person name="Morgante M."/>
            <person name="Caboche M."/>
            <person name="Adam-Blondon A.-F."/>
            <person name="Weissenbach J."/>
            <person name="Quetier F."/>
            <person name="Wincker P."/>
        </authorList>
    </citation>
    <scope>NUCLEOTIDE SEQUENCE [LARGE SCALE GENOMIC DNA]</scope>
    <source>
        <strain evidence="2">cv. Pinot noir / PN40024</strain>
    </source>
</reference>
<name>D7SZV9_VITVI</name>
<evidence type="ECO:0000313" key="2">
    <source>
        <dbReference type="Proteomes" id="UP000009183"/>
    </source>
</evidence>
<dbReference type="Proteomes" id="UP000009183">
    <property type="component" value="Chromosome 12"/>
</dbReference>
<protein>
    <recommendedName>
        <fullName evidence="3">Lipoprotein</fullName>
    </recommendedName>
</protein>
<proteinExistence type="predicted"/>
<sequence>MYYKSEERVIYVKITLLFYVLSGCHASTWRDLLNLNLFKKGPLFFCVLF</sequence>
<dbReference type="HOGENOM" id="CLU_3145532_0_0_1"/>
<accession>D7SZV9</accession>
<gene>
    <name evidence="1" type="ordered locus">VIT_12s0034g02050</name>
</gene>
<keyword evidence="2" id="KW-1185">Reference proteome</keyword>
<dbReference type="InParanoid" id="D7SZV9"/>
<dbReference type="EMBL" id="FN595497">
    <property type="protein sequence ID" value="CBI23788.3"/>
    <property type="molecule type" value="Genomic_DNA"/>
</dbReference>
<dbReference type="PaxDb" id="29760-VIT_12s0034g02050.t01"/>
<dbReference type="PROSITE" id="PS51257">
    <property type="entry name" value="PROKAR_LIPOPROTEIN"/>
    <property type="match status" value="1"/>
</dbReference>
<evidence type="ECO:0000313" key="1">
    <source>
        <dbReference type="EMBL" id="CBI23788.3"/>
    </source>
</evidence>
<dbReference type="AlphaFoldDB" id="D7SZV9"/>
<organism evidence="1 2">
    <name type="scientific">Vitis vinifera</name>
    <name type="common">Grape</name>
    <dbReference type="NCBI Taxonomy" id="29760"/>
    <lineage>
        <taxon>Eukaryota</taxon>
        <taxon>Viridiplantae</taxon>
        <taxon>Streptophyta</taxon>
        <taxon>Embryophyta</taxon>
        <taxon>Tracheophyta</taxon>
        <taxon>Spermatophyta</taxon>
        <taxon>Magnoliopsida</taxon>
        <taxon>eudicotyledons</taxon>
        <taxon>Gunneridae</taxon>
        <taxon>Pentapetalae</taxon>
        <taxon>rosids</taxon>
        <taxon>Vitales</taxon>
        <taxon>Vitaceae</taxon>
        <taxon>Viteae</taxon>
        <taxon>Vitis</taxon>
    </lineage>
</organism>
<evidence type="ECO:0008006" key="3">
    <source>
        <dbReference type="Google" id="ProtNLM"/>
    </source>
</evidence>